<dbReference type="OrthoDB" id="9802008at2"/>
<feature type="domain" description="Prephenate/arogenate dehydrogenase" evidence="2">
    <location>
        <begin position="1"/>
        <end position="286"/>
    </location>
</feature>
<dbReference type="AlphaFoldDB" id="A0A1G7X1U6"/>
<dbReference type="Proteomes" id="UP000199296">
    <property type="component" value="Unassembled WGS sequence"/>
</dbReference>
<dbReference type="PANTHER" id="PTHR21363">
    <property type="entry name" value="PREPHENATE DEHYDROGENASE"/>
    <property type="match status" value="1"/>
</dbReference>
<dbReference type="Pfam" id="PF02153">
    <property type="entry name" value="PDH_N"/>
    <property type="match status" value="1"/>
</dbReference>
<dbReference type="PROSITE" id="PS51176">
    <property type="entry name" value="PDH_ADH"/>
    <property type="match status" value="1"/>
</dbReference>
<proteinExistence type="predicted"/>
<gene>
    <name evidence="3" type="ORF">SAMN04488027_10731</name>
</gene>
<dbReference type="GO" id="GO:0008977">
    <property type="term" value="F:prephenate dehydrogenase (NAD+) activity"/>
    <property type="evidence" value="ECO:0007669"/>
    <property type="project" value="InterPro"/>
</dbReference>
<evidence type="ECO:0000259" key="2">
    <source>
        <dbReference type="PROSITE" id="PS51176"/>
    </source>
</evidence>
<keyword evidence="4" id="KW-1185">Reference proteome</keyword>
<dbReference type="InterPro" id="IPR008927">
    <property type="entry name" value="6-PGluconate_DH-like_C_sf"/>
</dbReference>
<evidence type="ECO:0000256" key="1">
    <source>
        <dbReference type="ARBA" id="ARBA00023002"/>
    </source>
</evidence>
<evidence type="ECO:0000313" key="3">
    <source>
        <dbReference type="EMBL" id="SDG78132.1"/>
    </source>
</evidence>
<dbReference type="EMBL" id="FNCW01000007">
    <property type="protein sequence ID" value="SDG78132.1"/>
    <property type="molecule type" value="Genomic_DNA"/>
</dbReference>
<dbReference type="InterPro" id="IPR050812">
    <property type="entry name" value="Preph/Arog_dehydrog"/>
</dbReference>
<dbReference type="GO" id="GO:0006571">
    <property type="term" value="P:tyrosine biosynthetic process"/>
    <property type="evidence" value="ECO:0007669"/>
    <property type="project" value="InterPro"/>
</dbReference>
<protein>
    <submittedName>
        <fullName evidence="3">Prephenate dehydrogenase</fullName>
    </submittedName>
</protein>
<dbReference type="InterPro" id="IPR046826">
    <property type="entry name" value="PDH_N"/>
</dbReference>
<evidence type="ECO:0000313" key="4">
    <source>
        <dbReference type="Proteomes" id="UP000199296"/>
    </source>
</evidence>
<reference evidence="3 4" key="1">
    <citation type="submission" date="2016-10" db="EMBL/GenBank/DDBJ databases">
        <authorList>
            <person name="de Groot N.N."/>
        </authorList>
    </citation>
    <scope>NUCLEOTIDE SEQUENCE [LARGE SCALE GENOMIC DNA]</scope>
    <source>
        <strain evidence="3 4">DSM 19803</strain>
    </source>
</reference>
<dbReference type="InterPro" id="IPR036291">
    <property type="entry name" value="NAD(P)-bd_dom_sf"/>
</dbReference>
<dbReference type="Pfam" id="PF20463">
    <property type="entry name" value="PDH_C"/>
    <property type="match status" value="1"/>
</dbReference>
<dbReference type="FunFam" id="3.40.50.720:FF:000208">
    <property type="entry name" value="Prephenate dehydrogenase"/>
    <property type="match status" value="1"/>
</dbReference>
<dbReference type="Gene3D" id="1.10.3660.10">
    <property type="entry name" value="6-phosphogluconate dehydrogenase C-terminal like domain"/>
    <property type="match status" value="1"/>
</dbReference>
<sequence>MKVANIGLGLIGGSFALSLKKNFPEIKRYGMDKNPEHLKKALELNIIGEALEETDLHEMDVVIVSIPVDKANAVIQAVLDKVHPGALVMDMGSTKGELCSAIAQHPRRNQFLAAHPIAGTEFSGPEAAFSSLFENKTMIFCDMEATQADLVDLAKSLIAPLEMSLKYMGSKDHDKHLAYVSHLSHISSFMLGKTVLQVEQSDKTIFDLAGSGFASTVRLAKSNPVTWTAIFKENQNEVLQALEGYIENLKAFQRQLETQDYTQIQQELVNANELKPILNGILKKEENGN</sequence>
<dbReference type="Gene3D" id="3.40.50.720">
    <property type="entry name" value="NAD(P)-binding Rossmann-like Domain"/>
    <property type="match status" value="1"/>
</dbReference>
<dbReference type="GO" id="GO:0004665">
    <property type="term" value="F:prephenate dehydrogenase (NADP+) activity"/>
    <property type="evidence" value="ECO:0007669"/>
    <property type="project" value="InterPro"/>
</dbReference>
<dbReference type="SUPFAM" id="SSF48179">
    <property type="entry name" value="6-phosphogluconate dehydrogenase C-terminal domain-like"/>
    <property type="match status" value="1"/>
</dbReference>
<dbReference type="InterPro" id="IPR046825">
    <property type="entry name" value="PDH_C"/>
</dbReference>
<dbReference type="InterPro" id="IPR003099">
    <property type="entry name" value="Prephen_DH"/>
</dbReference>
<organism evidence="3 4">
    <name type="scientific">Psychroflexus sediminis</name>
    <dbReference type="NCBI Taxonomy" id="470826"/>
    <lineage>
        <taxon>Bacteria</taxon>
        <taxon>Pseudomonadati</taxon>
        <taxon>Bacteroidota</taxon>
        <taxon>Flavobacteriia</taxon>
        <taxon>Flavobacteriales</taxon>
        <taxon>Flavobacteriaceae</taxon>
        <taxon>Psychroflexus</taxon>
    </lineage>
</organism>
<dbReference type="SUPFAM" id="SSF51735">
    <property type="entry name" value="NAD(P)-binding Rossmann-fold domains"/>
    <property type="match status" value="1"/>
</dbReference>
<name>A0A1G7X1U6_9FLAO</name>
<dbReference type="STRING" id="470826.SAMN04488027_10731"/>
<dbReference type="RefSeq" id="WP_093367963.1">
    <property type="nucleotide sequence ID" value="NZ_FNCW01000007.1"/>
</dbReference>
<dbReference type="NCBIfam" id="NF006307">
    <property type="entry name" value="PRK08507.1"/>
    <property type="match status" value="1"/>
</dbReference>
<dbReference type="PANTHER" id="PTHR21363:SF0">
    <property type="entry name" value="PREPHENATE DEHYDROGENASE [NADP(+)]"/>
    <property type="match status" value="1"/>
</dbReference>
<accession>A0A1G7X1U6</accession>
<dbReference type="GO" id="GO:0070403">
    <property type="term" value="F:NAD+ binding"/>
    <property type="evidence" value="ECO:0007669"/>
    <property type="project" value="InterPro"/>
</dbReference>
<keyword evidence="1" id="KW-0560">Oxidoreductase</keyword>